<organism evidence="8 9">
    <name type="scientific">Arsenicicoccus bolidensis</name>
    <dbReference type="NCBI Taxonomy" id="229480"/>
    <lineage>
        <taxon>Bacteria</taxon>
        <taxon>Bacillati</taxon>
        <taxon>Actinomycetota</taxon>
        <taxon>Actinomycetes</taxon>
        <taxon>Micrococcales</taxon>
        <taxon>Intrasporangiaceae</taxon>
        <taxon>Arsenicicoccus</taxon>
    </lineage>
</organism>
<gene>
    <name evidence="8" type="ORF">MHL29_17725</name>
</gene>
<dbReference type="Proteomes" id="UP001521931">
    <property type="component" value="Unassembled WGS sequence"/>
</dbReference>
<evidence type="ECO:0000256" key="5">
    <source>
        <dbReference type="ARBA" id="ARBA00023136"/>
    </source>
</evidence>
<keyword evidence="3 6" id="KW-0812">Transmembrane</keyword>
<comment type="similarity">
    <text evidence="2">Belongs to the EamA transporter family.</text>
</comment>
<feature type="transmembrane region" description="Helical" evidence="6">
    <location>
        <begin position="114"/>
        <end position="133"/>
    </location>
</feature>
<feature type="transmembrane region" description="Helical" evidence="6">
    <location>
        <begin position="210"/>
        <end position="235"/>
    </location>
</feature>
<proteinExistence type="inferred from homology"/>
<keyword evidence="9" id="KW-1185">Reference proteome</keyword>
<name>A0ABS9Q9C9_9MICO</name>
<evidence type="ECO:0000256" key="6">
    <source>
        <dbReference type="SAM" id="Phobius"/>
    </source>
</evidence>
<dbReference type="InterPro" id="IPR000620">
    <property type="entry name" value="EamA_dom"/>
</dbReference>
<dbReference type="SUPFAM" id="SSF103481">
    <property type="entry name" value="Multidrug resistance efflux transporter EmrE"/>
    <property type="match status" value="2"/>
</dbReference>
<accession>A0ABS9Q9C9</accession>
<keyword evidence="4 6" id="KW-1133">Transmembrane helix</keyword>
<comment type="subcellular location">
    <subcellularLocation>
        <location evidence="1">Membrane</location>
        <topology evidence="1">Multi-pass membrane protein</topology>
    </subcellularLocation>
</comment>
<feature type="transmembrane region" description="Helical" evidence="6">
    <location>
        <begin position="139"/>
        <end position="159"/>
    </location>
</feature>
<dbReference type="RefSeq" id="WP_239266562.1">
    <property type="nucleotide sequence ID" value="NZ_JAKRCV010000100.1"/>
</dbReference>
<dbReference type="Pfam" id="PF00892">
    <property type="entry name" value="EamA"/>
    <property type="match status" value="2"/>
</dbReference>
<evidence type="ECO:0000256" key="2">
    <source>
        <dbReference type="ARBA" id="ARBA00007362"/>
    </source>
</evidence>
<evidence type="ECO:0000256" key="4">
    <source>
        <dbReference type="ARBA" id="ARBA00022989"/>
    </source>
</evidence>
<dbReference type="PANTHER" id="PTHR32322">
    <property type="entry name" value="INNER MEMBRANE TRANSPORTER"/>
    <property type="match status" value="1"/>
</dbReference>
<dbReference type="PANTHER" id="PTHR32322:SF9">
    <property type="entry name" value="AMINO-ACID METABOLITE EFFLUX PUMP-RELATED"/>
    <property type="match status" value="1"/>
</dbReference>
<feature type="domain" description="EamA" evidence="7">
    <location>
        <begin position="144"/>
        <end position="282"/>
    </location>
</feature>
<dbReference type="EMBL" id="JAKRCV010000100">
    <property type="protein sequence ID" value="MCG7323713.1"/>
    <property type="molecule type" value="Genomic_DNA"/>
</dbReference>
<feature type="transmembrane region" description="Helical" evidence="6">
    <location>
        <begin position="171"/>
        <end position="190"/>
    </location>
</feature>
<comment type="caution">
    <text evidence="8">The sequence shown here is derived from an EMBL/GenBank/DDBJ whole genome shotgun (WGS) entry which is preliminary data.</text>
</comment>
<dbReference type="InterPro" id="IPR050638">
    <property type="entry name" value="AA-Vitamin_Transporters"/>
</dbReference>
<protein>
    <submittedName>
        <fullName evidence="8">EamA family transporter</fullName>
    </submittedName>
</protein>
<feature type="domain" description="EamA" evidence="7">
    <location>
        <begin position="8"/>
        <end position="130"/>
    </location>
</feature>
<evidence type="ECO:0000256" key="1">
    <source>
        <dbReference type="ARBA" id="ARBA00004141"/>
    </source>
</evidence>
<evidence type="ECO:0000313" key="8">
    <source>
        <dbReference type="EMBL" id="MCG7323713.1"/>
    </source>
</evidence>
<evidence type="ECO:0000313" key="9">
    <source>
        <dbReference type="Proteomes" id="UP001521931"/>
    </source>
</evidence>
<keyword evidence="5 6" id="KW-0472">Membrane</keyword>
<feature type="transmembrane region" description="Helical" evidence="6">
    <location>
        <begin position="267"/>
        <end position="284"/>
    </location>
</feature>
<dbReference type="InterPro" id="IPR037185">
    <property type="entry name" value="EmrE-like"/>
</dbReference>
<feature type="transmembrane region" description="Helical" evidence="6">
    <location>
        <begin position="32"/>
        <end position="51"/>
    </location>
</feature>
<reference evidence="8 9" key="1">
    <citation type="submission" date="2022-02" db="EMBL/GenBank/DDBJ databases">
        <title>Uncovering new skin microbiome diversity through culturing and metagenomics.</title>
        <authorList>
            <person name="Conlan S."/>
            <person name="Deming C."/>
            <person name="Nisc Comparative Sequencing Program N."/>
            <person name="Segre J.A."/>
        </authorList>
    </citation>
    <scope>NUCLEOTIDE SEQUENCE [LARGE SCALE GENOMIC DNA]</scope>
    <source>
        <strain evidence="8 9">ACRQZ</strain>
    </source>
</reference>
<evidence type="ECO:0000259" key="7">
    <source>
        <dbReference type="Pfam" id="PF00892"/>
    </source>
</evidence>
<sequence length="307" mass="31847">MPMTHRALAALVAVLWGVNFLAIHTSLEQFPPLFLVALRFAIIAVPTILLVPRPDVPLTWLVGYGLGFGTVQFIGLYLGMAMGFPAGLASLVLQASAPFTVVLGALLLGERVGLTQRVGIAVAVGGLVLVGVSRATATSVLPFVLVVLGGLGWAFGNLCSRLARAPKPLHLTLWMSVVPPLPMLVLSLLVEGPARIASSLGTSVSAAAAPAWVGLAYTVLLGTVVGSGIWVWLMARHPAGVVAPYSLLVPVVGILTAWLVLGERPTAIELLGGVLVIAGVLWSGRRPRSGLAVPRVEGTDRLEGATP</sequence>
<feature type="transmembrane region" description="Helical" evidence="6">
    <location>
        <begin position="86"/>
        <end position="107"/>
    </location>
</feature>
<feature type="transmembrane region" description="Helical" evidence="6">
    <location>
        <begin position="58"/>
        <end position="80"/>
    </location>
</feature>
<evidence type="ECO:0000256" key="3">
    <source>
        <dbReference type="ARBA" id="ARBA00022692"/>
    </source>
</evidence>
<feature type="transmembrane region" description="Helical" evidence="6">
    <location>
        <begin position="242"/>
        <end position="261"/>
    </location>
</feature>